<dbReference type="Proteomes" id="UP001055879">
    <property type="component" value="Linkage Group LG08"/>
</dbReference>
<protein>
    <submittedName>
        <fullName evidence="1">Uncharacterized protein</fullName>
    </submittedName>
</protein>
<dbReference type="EMBL" id="CM042054">
    <property type="protein sequence ID" value="KAI3706919.1"/>
    <property type="molecule type" value="Genomic_DNA"/>
</dbReference>
<proteinExistence type="predicted"/>
<gene>
    <name evidence="1" type="ORF">L6452_25004</name>
</gene>
<evidence type="ECO:0000313" key="2">
    <source>
        <dbReference type="Proteomes" id="UP001055879"/>
    </source>
</evidence>
<reference evidence="1 2" key="2">
    <citation type="journal article" date="2022" name="Mol. Ecol. Resour.">
        <title>The genomes of chicory, endive, great burdock and yacon provide insights into Asteraceae paleo-polyploidization history and plant inulin production.</title>
        <authorList>
            <person name="Fan W."/>
            <person name="Wang S."/>
            <person name="Wang H."/>
            <person name="Wang A."/>
            <person name="Jiang F."/>
            <person name="Liu H."/>
            <person name="Zhao H."/>
            <person name="Xu D."/>
            <person name="Zhang Y."/>
        </authorList>
    </citation>
    <scope>NUCLEOTIDE SEQUENCE [LARGE SCALE GENOMIC DNA]</scope>
    <source>
        <strain evidence="2">cv. Niubang</strain>
    </source>
</reference>
<organism evidence="1 2">
    <name type="scientific">Arctium lappa</name>
    <name type="common">Greater burdock</name>
    <name type="synonym">Lappa major</name>
    <dbReference type="NCBI Taxonomy" id="4217"/>
    <lineage>
        <taxon>Eukaryota</taxon>
        <taxon>Viridiplantae</taxon>
        <taxon>Streptophyta</taxon>
        <taxon>Embryophyta</taxon>
        <taxon>Tracheophyta</taxon>
        <taxon>Spermatophyta</taxon>
        <taxon>Magnoliopsida</taxon>
        <taxon>eudicotyledons</taxon>
        <taxon>Gunneridae</taxon>
        <taxon>Pentapetalae</taxon>
        <taxon>asterids</taxon>
        <taxon>campanulids</taxon>
        <taxon>Asterales</taxon>
        <taxon>Asteraceae</taxon>
        <taxon>Carduoideae</taxon>
        <taxon>Cardueae</taxon>
        <taxon>Arctiinae</taxon>
        <taxon>Arctium</taxon>
    </lineage>
</organism>
<accession>A0ACB9A9M3</accession>
<sequence>MVIVSRDIVKPSSPTPSHQKIYNLSLLDQLTINAYIPMVTFFPSSGINRSSDNKTTKLKNSLSQTLTQYYPFAGTMPKIGRTFVECNDSGIDFIEATNHSTLSDFLQQSDHKDLNQLCPDDLIWYNPNHRAKDNENDITRPILSIQINHFACGGVAVAVSLSHKVGDASSLFNFVNHWATVTKSQS</sequence>
<keyword evidence="2" id="KW-1185">Reference proteome</keyword>
<comment type="caution">
    <text evidence="1">The sequence shown here is derived from an EMBL/GenBank/DDBJ whole genome shotgun (WGS) entry which is preliminary data.</text>
</comment>
<name>A0ACB9A9M3_ARCLA</name>
<reference evidence="2" key="1">
    <citation type="journal article" date="2022" name="Mol. Ecol. Resour.">
        <title>The genomes of chicory, endive, great burdock and yacon provide insights into Asteraceae palaeo-polyploidization history and plant inulin production.</title>
        <authorList>
            <person name="Fan W."/>
            <person name="Wang S."/>
            <person name="Wang H."/>
            <person name="Wang A."/>
            <person name="Jiang F."/>
            <person name="Liu H."/>
            <person name="Zhao H."/>
            <person name="Xu D."/>
            <person name="Zhang Y."/>
        </authorList>
    </citation>
    <scope>NUCLEOTIDE SEQUENCE [LARGE SCALE GENOMIC DNA]</scope>
    <source>
        <strain evidence="2">cv. Niubang</strain>
    </source>
</reference>
<evidence type="ECO:0000313" key="1">
    <source>
        <dbReference type="EMBL" id="KAI3706919.1"/>
    </source>
</evidence>